<dbReference type="AlphaFoldDB" id="A0A1H4H6H7"/>
<dbReference type="Proteomes" id="UP000242469">
    <property type="component" value="Unassembled WGS sequence"/>
</dbReference>
<dbReference type="OrthoDB" id="7059463at2"/>
<gene>
    <name evidence="1" type="ORF">SAMN02745729_13011</name>
</gene>
<protein>
    <submittedName>
        <fullName evidence="1">Uncharacterized protein</fullName>
    </submittedName>
</protein>
<dbReference type="RefSeq" id="WP_139253975.1">
    <property type="nucleotide sequence ID" value="NZ_FNRJ01000030.1"/>
</dbReference>
<organism evidence="1 2">
    <name type="scientific">Marinobacterium iners DSM 11526</name>
    <dbReference type="NCBI Taxonomy" id="1122198"/>
    <lineage>
        <taxon>Bacteria</taxon>
        <taxon>Pseudomonadati</taxon>
        <taxon>Pseudomonadota</taxon>
        <taxon>Gammaproteobacteria</taxon>
        <taxon>Oceanospirillales</taxon>
        <taxon>Oceanospirillaceae</taxon>
        <taxon>Marinobacterium</taxon>
    </lineage>
</organism>
<evidence type="ECO:0000313" key="1">
    <source>
        <dbReference type="EMBL" id="SEB17443.1"/>
    </source>
</evidence>
<sequence length="151" mass="17981">MMDRRYTKRMDRYWGKMKKYAVNSIANLDPSGWFDYWHCHIDWQGKGDKKPENREASIMLGYEILNMVEDFKLNVRGPIQSWWFIHENSYEDAVYLHSPNENKSPFPYDFEGVDWGKTNNDFLIKLVDQNRFKIGTMINEYGTTYVVASNA</sequence>
<name>A0A1H4H6H7_9GAMM</name>
<reference evidence="2" key="1">
    <citation type="submission" date="2016-10" db="EMBL/GenBank/DDBJ databases">
        <authorList>
            <person name="Varghese N."/>
            <person name="Submissions S."/>
        </authorList>
    </citation>
    <scope>NUCLEOTIDE SEQUENCE [LARGE SCALE GENOMIC DNA]</scope>
    <source>
        <strain evidence="2">DSM 11526</strain>
    </source>
</reference>
<accession>A0A1H4H6H7</accession>
<evidence type="ECO:0000313" key="2">
    <source>
        <dbReference type="Proteomes" id="UP000242469"/>
    </source>
</evidence>
<keyword evidence="2" id="KW-1185">Reference proteome</keyword>
<dbReference type="STRING" id="1122198.SAMN02745729_13011"/>
<dbReference type="EMBL" id="FNRJ01000030">
    <property type="protein sequence ID" value="SEB17443.1"/>
    <property type="molecule type" value="Genomic_DNA"/>
</dbReference>
<proteinExistence type="predicted"/>